<evidence type="ECO:0000313" key="5">
    <source>
        <dbReference type="EMBL" id="GAA2475207.1"/>
    </source>
</evidence>
<dbReference type="EMBL" id="BAAATA010000003">
    <property type="protein sequence ID" value="GAA2475207.1"/>
    <property type="molecule type" value="Genomic_DNA"/>
</dbReference>
<keyword evidence="6" id="KW-1185">Reference proteome</keyword>
<dbReference type="Proteomes" id="UP001501358">
    <property type="component" value="Unassembled WGS sequence"/>
</dbReference>
<dbReference type="Pfam" id="PF02126">
    <property type="entry name" value="PTE"/>
    <property type="match status" value="1"/>
</dbReference>
<comment type="caution">
    <text evidence="5">The sequence shown here is derived from an EMBL/GenBank/DDBJ whole genome shotgun (WGS) entry which is preliminary data.</text>
</comment>
<protein>
    <submittedName>
        <fullName evidence="5">Phosphotriesterase-related protein</fullName>
    </submittedName>
</protein>
<dbReference type="InterPro" id="IPR017947">
    <property type="entry name" value="AryldialkylPase_Zn-BS"/>
</dbReference>
<dbReference type="PROSITE" id="PS51347">
    <property type="entry name" value="PHOSPHOTRIESTERASE_2"/>
    <property type="match status" value="1"/>
</dbReference>
<keyword evidence="1" id="KW-0479">Metal-binding</keyword>
<evidence type="ECO:0000313" key="6">
    <source>
        <dbReference type="Proteomes" id="UP001501358"/>
    </source>
</evidence>
<feature type="region of interest" description="Disordered" evidence="4">
    <location>
        <begin position="1"/>
        <end position="35"/>
    </location>
</feature>
<evidence type="ECO:0000256" key="3">
    <source>
        <dbReference type="PROSITE-ProRule" id="PRU00679"/>
    </source>
</evidence>
<accession>A0ABP5YAP6</accession>
<feature type="modified residue" description="N6-carboxylysine" evidence="3">
    <location>
        <position position="166"/>
    </location>
</feature>
<proteinExistence type="inferred from homology"/>
<dbReference type="RefSeq" id="WP_344381801.1">
    <property type="nucleotide sequence ID" value="NZ_BAAATA010000003.1"/>
</dbReference>
<evidence type="ECO:0000256" key="4">
    <source>
        <dbReference type="SAM" id="MobiDB-lite"/>
    </source>
</evidence>
<keyword evidence="2" id="KW-0378">Hydrolase</keyword>
<dbReference type="InterPro" id="IPR001559">
    <property type="entry name" value="Phosphotriesterase"/>
</dbReference>
<gene>
    <name evidence="5" type="ORF">GCM10010406_09160</name>
</gene>
<evidence type="ECO:0000256" key="2">
    <source>
        <dbReference type="ARBA" id="ARBA00022801"/>
    </source>
</evidence>
<dbReference type="Gene3D" id="3.20.20.140">
    <property type="entry name" value="Metal-dependent hydrolases"/>
    <property type="match status" value="1"/>
</dbReference>
<dbReference type="PANTHER" id="PTHR10819">
    <property type="entry name" value="PHOSPHOTRIESTERASE-RELATED"/>
    <property type="match status" value="1"/>
</dbReference>
<dbReference type="PROSITE" id="PS01322">
    <property type="entry name" value="PHOSPHOTRIESTERASE_1"/>
    <property type="match status" value="1"/>
</dbReference>
<comment type="similarity">
    <text evidence="3">Belongs to the metallo-dependent hydrolases superfamily. Phosphotriesterase family.</text>
</comment>
<organism evidence="5 6">
    <name type="scientific">Streptomyces thermolineatus</name>
    <dbReference type="NCBI Taxonomy" id="44033"/>
    <lineage>
        <taxon>Bacteria</taxon>
        <taxon>Bacillati</taxon>
        <taxon>Actinomycetota</taxon>
        <taxon>Actinomycetes</taxon>
        <taxon>Kitasatosporales</taxon>
        <taxon>Streptomycetaceae</taxon>
        <taxon>Streptomyces</taxon>
    </lineage>
</organism>
<sequence>MSATRPTQGAPDSQGTPTASAEPAVDTVRGPVPTADMGTTLMHEHVFVLTADTQRQWPGEWDEEKRVADAVARLRELRDTGVRTIVDPTVDGLGRDVPRIARINAEVPDLNIVVATGIYTYSDVPNFFTHRGPAVLPGLPEPMVDLFVRDITEGIQGTGVRAAFLKCAIDHHGLTPGVERVLRACAKAALHTGRPLMVHTHPGSHTGLQVHAVLGEEGLDPSRVLLAHSGDTTDTDHLARLADAGYLLGMDRFGIDLELDFDSRVGTVAAMCERGYADSMVLSQDAACYIDWVDPELMPMLPDWNYLHVRKNVVPALIDRGVTHEQVDRMLVANPRRFFEGG</sequence>
<name>A0ABP5YAP6_9ACTN</name>
<feature type="compositionally biased region" description="Polar residues" evidence="4">
    <location>
        <begin position="1"/>
        <end position="19"/>
    </location>
</feature>
<dbReference type="InterPro" id="IPR032466">
    <property type="entry name" value="Metal_Hydrolase"/>
</dbReference>
<evidence type="ECO:0000256" key="1">
    <source>
        <dbReference type="ARBA" id="ARBA00022723"/>
    </source>
</evidence>
<dbReference type="PANTHER" id="PTHR10819:SF3">
    <property type="entry name" value="PHOSPHOTRIESTERASE-RELATED PROTEIN"/>
    <property type="match status" value="1"/>
</dbReference>
<reference evidence="6" key="1">
    <citation type="journal article" date="2019" name="Int. J. Syst. Evol. Microbiol.">
        <title>The Global Catalogue of Microorganisms (GCM) 10K type strain sequencing project: providing services to taxonomists for standard genome sequencing and annotation.</title>
        <authorList>
            <consortium name="The Broad Institute Genomics Platform"/>
            <consortium name="The Broad Institute Genome Sequencing Center for Infectious Disease"/>
            <person name="Wu L."/>
            <person name="Ma J."/>
        </authorList>
    </citation>
    <scope>NUCLEOTIDE SEQUENCE [LARGE SCALE GENOMIC DNA]</scope>
    <source>
        <strain evidence="6">JCM 6307</strain>
    </source>
</reference>
<dbReference type="SUPFAM" id="SSF51556">
    <property type="entry name" value="Metallo-dependent hydrolases"/>
    <property type="match status" value="1"/>
</dbReference>